<accession>A0AAX3EFG3</accession>
<name>A0AAX3EFG3_PAEUR</name>
<dbReference type="RefSeq" id="WP_264398681.1">
    <property type="nucleotide sequence ID" value="NZ_CP101180.1"/>
</dbReference>
<dbReference type="EMBL" id="CP101185">
    <property type="protein sequence ID" value="UYV96831.1"/>
    <property type="molecule type" value="Genomic_DNA"/>
</dbReference>
<proteinExistence type="predicted"/>
<protein>
    <submittedName>
        <fullName evidence="1">Uncharacterized protein</fullName>
    </submittedName>
</protein>
<evidence type="ECO:0000313" key="1">
    <source>
        <dbReference type="EMBL" id="UYV96831.1"/>
    </source>
</evidence>
<dbReference type="Proteomes" id="UP001163293">
    <property type="component" value="Chromosome"/>
</dbReference>
<evidence type="ECO:0000313" key="2">
    <source>
        <dbReference type="Proteomes" id="UP001163293"/>
    </source>
</evidence>
<keyword evidence="2" id="KW-1185">Reference proteome</keyword>
<dbReference type="AlphaFoldDB" id="A0AAX3EFG3"/>
<organism evidence="1 2">
    <name type="scientific">Paenarthrobacter ureafaciens</name>
    <dbReference type="NCBI Taxonomy" id="37931"/>
    <lineage>
        <taxon>Bacteria</taxon>
        <taxon>Bacillati</taxon>
        <taxon>Actinomycetota</taxon>
        <taxon>Actinomycetes</taxon>
        <taxon>Micrococcales</taxon>
        <taxon>Micrococcaceae</taxon>
        <taxon>Paenarthrobacter</taxon>
    </lineage>
</organism>
<sequence length="130" mass="14432">MSREVDEALIRRVLATVADTKVSRSAVEFEWPECHRKGCAGRHGSVDQAFGIMKHRIMEDLRTELMCEATTRPDMSQDGDTPEQVAVYTLAILMDRYNVNKTSTYVNAAQLIVDAYPAIIPALAAMEDAA</sequence>
<reference evidence="1" key="1">
    <citation type="submission" date="2022-07" db="EMBL/GenBank/DDBJ databases">
        <authorList>
            <person name="Wu T."/>
        </authorList>
    </citation>
    <scope>NUCLEOTIDE SEQUENCE</scope>
    <source>
        <strain evidence="1">SD-1</strain>
    </source>
</reference>
<gene>
    <name evidence="1" type="ORF">NL394_17535</name>
</gene>